<feature type="transmembrane region" description="Helical" evidence="6">
    <location>
        <begin position="26"/>
        <end position="49"/>
    </location>
</feature>
<proteinExistence type="inferred from homology"/>
<dbReference type="InterPro" id="IPR047817">
    <property type="entry name" value="ABC2_TM_bact-type"/>
</dbReference>
<evidence type="ECO:0000256" key="3">
    <source>
        <dbReference type="ARBA" id="ARBA00022989"/>
    </source>
</evidence>
<dbReference type="PROSITE" id="PS51012">
    <property type="entry name" value="ABC_TM2"/>
    <property type="match status" value="1"/>
</dbReference>
<reference evidence="10" key="1">
    <citation type="submission" date="2009-10" db="EMBL/GenBank/DDBJ databases">
        <title>The complete chromosome of Gordonia bronchialis DSM 43247.</title>
        <authorList>
            <consortium name="US DOE Joint Genome Institute (JGI-PGF)"/>
            <person name="Lucas S."/>
            <person name="Copeland A."/>
            <person name="Lapidus A."/>
            <person name="Glavina del Rio T."/>
            <person name="Dalin E."/>
            <person name="Tice H."/>
            <person name="Bruce D."/>
            <person name="Goodwin L."/>
            <person name="Pitluck S."/>
            <person name="Kyrpides N."/>
            <person name="Mavromatis K."/>
            <person name="Ivanova N."/>
            <person name="Ovchinnikova G."/>
            <person name="Saunders E."/>
            <person name="Brettin T."/>
            <person name="Detter J.C."/>
            <person name="Han C."/>
            <person name="Larimer F."/>
            <person name="Land M."/>
            <person name="Hauser L."/>
            <person name="Markowitz V."/>
            <person name="Cheng J.-F."/>
            <person name="Hugenholtz P."/>
            <person name="Woyke T."/>
            <person name="Wu D."/>
            <person name="Jando M."/>
            <person name="Schneider S."/>
            <person name="Goeker M."/>
            <person name="Klenk H.-P."/>
            <person name="Eisen J.A."/>
        </authorList>
    </citation>
    <scope>NUCLEOTIDE SEQUENCE [LARGE SCALE GENOMIC DNA]</scope>
    <source>
        <strain evidence="10">ATCC 25592 / DSM 43247 / BCRC 13721 / JCM 3198 / KCTC 3076 / NBRC 16047 / NCTC 10667</strain>
    </source>
</reference>
<feature type="transmembrane region" description="Helical" evidence="6">
    <location>
        <begin position="149"/>
        <end position="173"/>
    </location>
</feature>
<evidence type="ECO:0000256" key="2">
    <source>
        <dbReference type="ARBA" id="ARBA00022692"/>
    </source>
</evidence>
<accession>D0LEK8</accession>
<keyword evidence="2 6" id="KW-0812">Transmembrane</keyword>
<feature type="transmembrane region" description="Helical" evidence="6">
    <location>
        <begin position="69"/>
        <end position="90"/>
    </location>
</feature>
<reference evidence="9 10" key="2">
    <citation type="journal article" date="2010" name="Stand. Genomic Sci.">
        <title>Complete genome sequence of Gordonia bronchialis type strain (3410).</title>
        <authorList>
            <person name="Ivanova N."/>
            <person name="Sikorski J."/>
            <person name="Jando M."/>
            <person name="Lapidus A."/>
            <person name="Nolan M."/>
            <person name="Lucas S."/>
            <person name="Del Rio T.G."/>
            <person name="Tice H."/>
            <person name="Copeland A."/>
            <person name="Cheng J.F."/>
            <person name="Chen F."/>
            <person name="Bruce D."/>
            <person name="Goodwin L."/>
            <person name="Pitluck S."/>
            <person name="Mavromatis K."/>
            <person name="Ovchinnikova G."/>
            <person name="Pati A."/>
            <person name="Chen A."/>
            <person name="Palaniappan K."/>
            <person name="Land M."/>
            <person name="Hauser L."/>
            <person name="Chang Y.J."/>
            <person name="Jeffries C.D."/>
            <person name="Chain P."/>
            <person name="Saunders E."/>
            <person name="Han C."/>
            <person name="Detter J.C."/>
            <person name="Brettin T."/>
            <person name="Rohde M."/>
            <person name="Goker M."/>
            <person name="Bristow J."/>
            <person name="Eisen J.A."/>
            <person name="Markowitz V."/>
            <person name="Hugenholtz P."/>
            <person name="Klenk H.P."/>
            <person name="Kyrpides N.C."/>
        </authorList>
    </citation>
    <scope>NUCLEOTIDE SEQUENCE [LARGE SCALE GENOMIC DNA]</scope>
    <source>
        <strain evidence="10">ATCC 25592 / DSM 43247 / BCRC 13721 / JCM 3198 / KCTC 3076 / NBRC 16047 / NCTC 10667</strain>
    </source>
</reference>
<dbReference type="KEGG" id="gbr:Gbro_0598"/>
<dbReference type="STRING" id="526226.Gbro_0598"/>
<gene>
    <name evidence="9" type="ordered locus">Gbro_0598</name>
</gene>
<dbReference type="EMBL" id="CP001802">
    <property type="protein sequence ID" value="ACY19926.1"/>
    <property type="molecule type" value="Genomic_DNA"/>
</dbReference>
<dbReference type="eggNOG" id="COG0842">
    <property type="taxonomic scope" value="Bacteria"/>
</dbReference>
<evidence type="ECO:0000256" key="6">
    <source>
        <dbReference type="RuleBase" id="RU361157"/>
    </source>
</evidence>
<dbReference type="InterPro" id="IPR013525">
    <property type="entry name" value="ABC2_TM"/>
</dbReference>
<protein>
    <recommendedName>
        <fullName evidence="6">Transport permease protein</fullName>
    </recommendedName>
</protein>
<dbReference type="AlphaFoldDB" id="D0LEK8"/>
<keyword evidence="6" id="KW-0813">Transport</keyword>
<organism evidence="9 10">
    <name type="scientific">Gordonia bronchialis (strain ATCC 25592 / DSM 43247 / BCRC 13721 / JCM 3198 / KCTC 3076 / NBRC 16047 / NCTC 10667)</name>
    <name type="common">Rhodococcus bronchialis</name>
    <dbReference type="NCBI Taxonomy" id="526226"/>
    <lineage>
        <taxon>Bacteria</taxon>
        <taxon>Bacillati</taxon>
        <taxon>Actinomycetota</taxon>
        <taxon>Actinomycetes</taxon>
        <taxon>Mycobacteriales</taxon>
        <taxon>Gordoniaceae</taxon>
        <taxon>Gordonia</taxon>
    </lineage>
</organism>
<feature type="transmembrane region" description="Helical" evidence="6">
    <location>
        <begin position="111"/>
        <end position="137"/>
    </location>
</feature>
<evidence type="ECO:0000313" key="9">
    <source>
        <dbReference type="EMBL" id="ACY19926.1"/>
    </source>
</evidence>
<evidence type="ECO:0000256" key="4">
    <source>
        <dbReference type="ARBA" id="ARBA00023136"/>
    </source>
</evidence>
<dbReference type="GO" id="GO:0043190">
    <property type="term" value="C:ATP-binding cassette (ABC) transporter complex"/>
    <property type="evidence" value="ECO:0007669"/>
    <property type="project" value="InterPro"/>
</dbReference>
<dbReference type="PIRSF" id="PIRSF006648">
    <property type="entry name" value="DrrB"/>
    <property type="match status" value="1"/>
</dbReference>
<feature type="domain" description="ABC transmembrane type-2" evidence="8">
    <location>
        <begin position="28"/>
        <end position="257"/>
    </location>
</feature>
<dbReference type="GO" id="GO:0140359">
    <property type="term" value="F:ABC-type transporter activity"/>
    <property type="evidence" value="ECO:0007669"/>
    <property type="project" value="InterPro"/>
</dbReference>
<keyword evidence="6" id="KW-1003">Cell membrane</keyword>
<dbReference type="InterPro" id="IPR000412">
    <property type="entry name" value="ABC_2_transport"/>
</dbReference>
<comment type="caution">
    <text evidence="6">Lacks conserved residue(s) required for the propagation of feature annotation.</text>
</comment>
<keyword evidence="4 6" id="KW-0472">Membrane</keyword>
<keyword evidence="3 6" id="KW-1133">Transmembrane helix</keyword>
<keyword evidence="5" id="KW-0046">Antibiotic resistance</keyword>
<dbReference type="PANTHER" id="PTHR43229">
    <property type="entry name" value="NODULATION PROTEIN J"/>
    <property type="match status" value="1"/>
</dbReference>
<dbReference type="Proteomes" id="UP000001219">
    <property type="component" value="Chromosome"/>
</dbReference>
<comment type="similarity">
    <text evidence="6">Belongs to the ABC-2 integral membrane protein family.</text>
</comment>
<evidence type="ECO:0000256" key="5">
    <source>
        <dbReference type="ARBA" id="ARBA00023251"/>
    </source>
</evidence>
<evidence type="ECO:0000256" key="1">
    <source>
        <dbReference type="ARBA" id="ARBA00004141"/>
    </source>
</evidence>
<dbReference type="Pfam" id="PF01061">
    <property type="entry name" value="ABC2_membrane"/>
    <property type="match status" value="1"/>
</dbReference>
<dbReference type="RefSeq" id="WP_012832513.1">
    <property type="nucleotide sequence ID" value="NC_013441.1"/>
</dbReference>
<dbReference type="InterPro" id="IPR051784">
    <property type="entry name" value="Nod_factor_ABC_transporter"/>
</dbReference>
<dbReference type="HOGENOM" id="CLU_039483_2_0_11"/>
<sequence length="277" mass="29384">MTTTLTHTLSDSTLMVRRNLIRLRRYPAMIFSVIIMPVVVLAMMNLFFGGAIGAGIGADSPLHGNYINYLLPGILLFVSSFLTVSAAVAVNQDVTDGFINRLRSLGTPATAILAGPVVGAIIQGAIALVFVVAAGFAFGFRTDAGVLDWLAVAGLVLLLMVGLVWVAVALGVLAPNPEAASNLPVPFLLLPYLGSGLVPTDTMPDGIRQFAEYQPFSPIADTVRALLMGTELGDRWIWALVWCAISSAVTRQRFSRSGGRRRGSDERACEPDAPLAG</sequence>
<keyword evidence="10" id="KW-1185">Reference proteome</keyword>
<comment type="subcellular location">
    <subcellularLocation>
        <location evidence="6">Cell membrane</location>
        <topology evidence="6">Multi-pass membrane protein</topology>
    </subcellularLocation>
    <subcellularLocation>
        <location evidence="1">Membrane</location>
        <topology evidence="1">Multi-pass membrane protein</topology>
    </subcellularLocation>
</comment>
<dbReference type="GO" id="GO:0046677">
    <property type="term" value="P:response to antibiotic"/>
    <property type="evidence" value="ECO:0007669"/>
    <property type="project" value="UniProtKB-KW"/>
</dbReference>
<dbReference type="PANTHER" id="PTHR43229:SF2">
    <property type="entry name" value="NODULATION PROTEIN J"/>
    <property type="match status" value="1"/>
</dbReference>
<evidence type="ECO:0000259" key="8">
    <source>
        <dbReference type="PROSITE" id="PS51012"/>
    </source>
</evidence>
<feature type="region of interest" description="Disordered" evidence="7">
    <location>
        <begin position="256"/>
        <end position="277"/>
    </location>
</feature>
<evidence type="ECO:0000313" key="10">
    <source>
        <dbReference type="Proteomes" id="UP000001219"/>
    </source>
</evidence>
<name>D0LEK8_GORB4</name>
<evidence type="ECO:0000256" key="7">
    <source>
        <dbReference type="SAM" id="MobiDB-lite"/>
    </source>
</evidence>